<feature type="coiled-coil region" evidence="4">
    <location>
        <begin position="88"/>
        <end position="116"/>
    </location>
</feature>
<organism evidence="6 7">
    <name type="scientific">Bodo saltans</name>
    <name type="common">Flagellated protozoan</name>
    <dbReference type="NCBI Taxonomy" id="75058"/>
    <lineage>
        <taxon>Eukaryota</taxon>
        <taxon>Discoba</taxon>
        <taxon>Euglenozoa</taxon>
        <taxon>Kinetoplastea</taxon>
        <taxon>Metakinetoplastina</taxon>
        <taxon>Eubodonida</taxon>
        <taxon>Bodonidae</taxon>
        <taxon>Bodo</taxon>
    </lineage>
</organism>
<dbReference type="Gene3D" id="3.40.50.300">
    <property type="entry name" value="P-loop containing nucleotide triphosphate hydrolases"/>
    <property type="match status" value="1"/>
</dbReference>
<feature type="compositionally biased region" description="Basic and acidic residues" evidence="5">
    <location>
        <begin position="207"/>
        <end position="223"/>
    </location>
</feature>
<dbReference type="Pfam" id="PF05186">
    <property type="entry name" value="Dpy-30"/>
    <property type="match status" value="1"/>
</dbReference>
<accession>A0A0S4JBY5</accession>
<feature type="region of interest" description="Disordered" evidence="5">
    <location>
        <begin position="187"/>
        <end position="223"/>
    </location>
</feature>
<dbReference type="OMA" id="YNRRVPH"/>
<evidence type="ECO:0000256" key="1">
    <source>
        <dbReference type="ARBA" id="ARBA00022679"/>
    </source>
</evidence>
<dbReference type="InterPro" id="IPR000850">
    <property type="entry name" value="Adenylat/UMP-CMP_kin"/>
</dbReference>
<evidence type="ECO:0000256" key="4">
    <source>
        <dbReference type="SAM" id="Coils"/>
    </source>
</evidence>
<reference evidence="7" key="1">
    <citation type="submission" date="2015-09" db="EMBL/GenBank/DDBJ databases">
        <authorList>
            <consortium name="Pathogen Informatics"/>
        </authorList>
    </citation>
    <scope>NUCLEOTIDE SEQUENCE [LARGE SCALE GENOMIC DNA]</scope>
    <source>
        <strain evidence="7">Lake Konstanz</strain>
    </source>
</reference>
<dbReference type="CDD" id="cd22967">
    <property type="entry name" value="DD_AK7"/>
    <property type="match status" value="1"/>
</dbReference>
<feature type="compositionally biased region" description="Basic and acidic residues" evidence="5">
    <location>
        <begin position="142"/>
        <end position="157"/>
    </location>
</feature>
<evidence type="ECO:0000313" key="7">
    <source>
        <dbReference type="Proteomes" id="UP000051952"/>
    </source>
</evidence>
<dbReference type="Gene3D" id="1.20.890.10">
    <property type="entry name" value="cAMP-dependent protein kinase regulatory subunit, dimerization-anchoring domain"/>
    <property type="match status" value="1"/>
</dbReference>
<name>A0A0S4JBY5_BODSA</name>
<keyword evidence="3" id="KW-0418">Kinase</keyword>
<evidence type="ECO:0000256" key="5">
    <source>
        <dbReference type="SAM" id="MobiDB-lite"/>
    </source>
</evidence>
<proteinExistence type="predicted"/>
<dbReference type="OrthoDB" id="10262413at2759"/>
<keyword evidence="2" id="KW-0547">Nucleotide-binding</keyword>
<keyword evidence="1" id="KW-0808">Transferase</keyword>
<dbReference type="VEuPathDB" id="TriTrypDB:BSAL_11125"/>
<dbReference type="InterPro" id="IPR047499">
    <property type="entry name" value="DD_AK7"/>
</dbReference>
<protein>
    <submittedName>
        <fullName evidence="6">Uncharacterized protein</fullName>
    </submittedName>
</protein>
<dbReference type="EMBL" id="CYKH01001552">
    <property type="protein sequence ID" value="CUG87620.1"/>
    <property type="molecule type" value="Genomic_DNA"/>
</dbReference>
<dbReference type="Proteomes" id="UP000051952">
    <property type="component" value="Unassembled WGS sequence"/>
</dbReference>
<evidence type="ECO:0000256" key="3">
    <source>
        <dbReference type="ARBA" id="ARBA00022777"/>
    </source>
</evidence>
<evidence type="ECO:0000256" key="2">
    <source>
        <dbReference type="ARBA" id="ARBA00022741"/>
    </source>
</evidence>
<feature type="compositionally biased region" description="Acidic residues" evidence="5">
    <location>
        <begin position="126"/>
        <end position="141"/>
    </location>
</feature>
<feature type="region of interest" description="Disordered" evidence="5">
    <location>
        <begin position="278"/>
        <end position="303"/>
    </location>
</feature>
<dbReference type="GO" id="GO:0006139">
    <property type="term" value="P:nucleobase-containing compound metabolic process"/>
    <property type="evidence" value="ECO:0007669"/>
    <property type="project" value="InterPro"/>
</dbReference>
<evidence type="ECO:0000313" key="6">
    <source>
        <dbReference type="EMBL" id="CUG87620.1"/>
    </source>
</evidence>
<dbReference type="InterPro" id="IPR007858">
    <property type="entry name" value="Dpy-30_motif"/>
</dbReference>
<keyword evidence="4" id="KW-0175">Coiled coil</keyword>
<dbReference type="GO" id="GO:0005524">
    <property type="term" value="F:ATP binding"/>
    <property type="evidence" value="ECO:0007669"/>
    <property type="project" value="InterPro"/>
</dbReference>
<dbReference type="PANTHER" id="PTHR23359">
    <property type="entry name" value="NUCLEOTIDE KINASE"/>
    <property type="match status" value="1"/>
</dbReference>
<dbReference type="InterPro" id="IPR027417">
    <property type="entry name" value="P-loop_NTPase"/>
</dbReference>
<feature type="region of interest" description="Disordered" evidence="5">
    <location>
        <begin position="117"/>
        <end position="159"/>
    </location>
</feature>
<keyword evidence="7" id="KW-1185">Reference proteome</keyword>
<dbReference type="GO" id="GO:0019205">
    <property type="term" value="F:nucleobase-containing compound kinase activity"/>
    <property type="evidence" value="ECO:0007669"/>
    <property type="project" value="InterPro"/>
</dbReference>
<feature type="coiled-coil region" evidence="4">
    <location>
        <begin position="423"/>
        <end position="468"/>
    </location>
</feature>
<dbReference type="SUPFAM" id="SSF52540">
    <property type="entry name" value="P-loop containing nucleoside triphosphate hydrolases"/>
    <property type="match status" value="2"/>
</dbReference>
<sequence>MQGILSEEDWVAKSGFVENIELVVSQYREARGIIPLRVVVLGPPQAGKTHVARELGELYRMPVFDIADMITEYKYQEKELQELVRIRHAKAEAKIQEKLDEKRQVLLEERKAAREAELAERAEGELLPDEDNDDVEEEEELDVHLPSDEEKEIRDAVAEDNDDERITAINEKLEELKKVLALRVKPQVDASLEPPNPKDKKKPAPPPKKDAKKGQVEEVEEVPKDSLRFTDRALAIMARWKLTRMQCKNQGYVMSGFPKNMRQAKLLFDDPAIEVPEDADEPEAAAPTSAVADEGERVPQSDAVYPSHVIQLRASDAYLLDRLQRTQREHVHNNPEDFQRRLDAFKTHFEGAVSVYSYFESGRTVGGKSALTKSFDVEGCPFVLPPAPKSQYAPKTLDPLVNKIRSELIGNAHNFGPTPQDVHRELVRQRKLEEEQRVEAETQLRKRKEKEAQEVSQAQKALEEAKYNTNKIRESERQMLEARKAPLKAYLMQQVIPVLTKGLIEVCNRKPEDPVDFLAEWLFRHNPEDDDDVYQ</sequence>
<gene>
    <name evidence="6" type="ORF">BSAL_11125</name>
</gene>
<dbReference type="AlphaFoldDB" id="A0A0S4JBY5"/>